<proteinExistence type="predicted"/>
<organism evidence="1 2">
    <name type="scientific">Piliocolobus tephrosceles</name>
    <name type="common">Ugandan red Colobus</name>
    <dbReference type="NCBI Taxonomy" id="591936"/>
    <lineage>
        <taxon>Eukaryota</taxon>
        <taxon>Metazoa</taxon>
        <taxon>Chordata</taxon>
        <taxon>Craniata</taxon>
        <taxon>Vertebrata</taxon>
        <taxon>Euteleostomi</taxon>
        <taxon>Mammalia</taxon>
        <taxon>Eutheria</taxon>
        <taxon>Euarchontoglires</taxon>
        <taxon>Primates</taxon>
        <taxon>Haplorrhini</taxon>
        <taxon>Catarrhini</taxon>
        <taxon>Cercopithecidae</taxon>
        <taxon>Colobinae</taxon>
        <taxon>Piliocolobus</taxon>
    </lineage>
</organism>
<accession>A0A8C9GXH4</accession>
<dbReference type="AlphaFoldDB" id="A0A8C9GXH4"/>
<sequence>MNSGCSWEKKMPATFWGRGDGVLLCGLGWSAVERSWFTSTSDSRVQAILLPQLPN</sequence>
<protein>
    <submittedName>
        <fullName evidence="1">Uncharacterized protein</fullName>
    </submittedName>
</protein>
<dbReference type="Proteomes" id="UP000694416">
    <property type="component" value="Unplaced"/>
</dbReference>
<evidence type="ECO:0000313" key="2">
    <source>
        <dbReference type="Proteomes" id="UP000694416"/>
    </source>
</evidence>
<keyword evidence="2" id="KW-1185">Reference proteome</keyword>
<reference evidence="1" key="2">
    <citation type="submission" date="2025-09" db="UniProtKB">
        <authorList>
            <consortium name="Ensembl"/>
        </authorList>
    </citation>
    <scope>IDENTIFICATION</scope>
</reference>
<dbReference type="Ensembl" id="ENSPTET00000011889.1">
    <property type="protein sequence ID" value="ENSPTEP00000007807.1"/>
    <property type="gene ID" value="ENSPTEG00000008871.1"/>
</dbReference>
<reference evidence="1" key="1">
    <citation type="submission" date="2025-08" db="UniProtKB">
        <authorList>
            <consortium name="Ensembl"/>
        </authorList>
    </citation>
    <scope>IDENTIFICATION</scope>
</reference>
<name>A0A8C9GXH4_9PRIM</name>
<evidence type="ECO:0000313" key="1">
    <source>
        <dbReference type="Ensembl" id="ENSPTEP00000007807.1"/>
    </source>
</evidence>